<evidence type="ECO:0000259" key="14">
    <source>
        <dbReference type="PROSITE" id="PS00498"/>
    </source>
</evidence>
<dbReference type="Pfam" id="PF12143">
    <property type="entry name" value="PPO1_KFDV"/>
    <property type="match status" value="1"/>
</dbReference>
<dbReference type="PRINTS" id="PR00092">
    <property type="entry name" value="TYROSINASE"/>
</dbReference>
<dbReference type="InterPro" id="IPR008922">
    <property type="entry name" value="Di-copper_centre_dom_sf"/>
</dbReference>
<dbReference type="InterPro" id="IPR016213">
    <property type="entry name" value="Polyphenol_oxidase"/>
</dbReference>
<reference evidence="16 19" key="3">
    <citation type="journal article" date="2011" name="Nature">
        <title>The Medicago genome provides insight into the evolution of rhizobial symbioses.</title>
        <authorList>
            <person name="Young N.D."/>
            <person name="Debelle F."/>
            <person name="Oldroyd G.E."/>
            <person name="Geurts R."/>
            <person name="Cannon S.B."/>
            <person name="Udvardi M.K."/>
            <person name="Benedito V.A."/>
            <person name="Mayer K.F."/>
            <person name="Gouzy J."/>
            <person name="Schoof H."/>
            <person name="Van de Peer Y."/>
            <person name="Proost S."/>
            <person name="Cook D.R."/>
            <person name="Meyers B.C."/>
            <person name="Spannagl M."/>
            <person name="Cheung F."/>
            <person name="De Mita S."/>
            <person name="Krishnakumar V."/>
            <person name="Gundlach H."/>
            <person name="Zhou S."/>
            <person name="Mudge J."/>
            <person name="Bharti A.K."/>
            <person name="Murray J.D."/>
            <person name="Naoumkina M.A."/>
            <person name="Rosen B."/>
            <person name="Silverstein K.A."/>
            <person name="Tang H."/>
            <person name="Rombauts S."/>
            <person name="Zhao P.X."/>
            <person name="Zhou P."/>
            <person name="Barbe V."/>
            <person name="Bardou P."/>
            <person name="Bechner M."/>
            <person name="Bellec A."/>
            <person name="Berger A."/>
            <person name="Berges H."/>
            <person name="Bidwell S."/>
            <person name="Bisseling T."/>
            <person name="Choisne N."/>
            <person name="Couloux A."/>
            <person name="Denny R."/>
            <person name="Deshpande S."/>
            <person name="Dai X."/>
            <person name="Doyle J.J."/>
            <person name="Dudez A.M."/>
            <person name="Farmer A.D."/>
            <person name="Fouteau S."/>
            <person name="Franken C."/>
            <person name="Gibelin C."/>
            <person name="Gish J."/>
            <person name="Goldstein S."/>
            <person name="Gonzalez A.J."/>
            <person name="Green P.J."/>
            <person name="Hallab A."/>
            <person name="Hartog M."/>
            <person name="Hua A."/>
            <person name="Humphray S.J."/>
            <person name="Jeong D.H."/>
            <person name="Jing Y."/>
            <person name="Jocker A."/>
            <person name="Kenton S.M."/>
            <person name="Kim D.J."/>
            <person name="Klee K."/>
            <person name="Lai H."/>
            <person name="Lang C."/>
            <person name="Lin S."/>
            <person name="Macmil S.L."/>
            <person name="Magdelenat G."/>
            <person name="Matthews L."/>
            <person name="McCorrison J."/>
            <person name="Monaghan E.L."/>
            <person name="Mun J.H."/>
            <person name="Najar F.Z."/>
            <person name="Nicholson C."/>
            <person name="Noirot C."/>
            <person name="O'Bleness M."/>
            <person name="Paule C.R."/>
            <person name="Poulain J."/>
            <person name="Prion F."/>
            <person name="Qin B."/>
            <person name="Qu C."/>
            <person name="Retzel E.F."/>
            <person name="Riddle C."/>
            <person name="Sallet E."/>
            <person name="Samain S."/>
            <person name="Samson N."/>
            <person name="Sanders I."/>
            <person name="Saurat O."/>
            <person name="Scarpelli C."/>
            <person name="Schiex T."/>
            <person name="Segurens B."/>
            <person name="Severin A.J."/>
            <person name="Sherrier D.J."/>
            <person name="Shi R."/>
            <person name="Sims S."/>
            <person name="Singer S.R."/>
            <person name="Sinharoy S."/>
            <person name="Sterck L."/>
            <person name="Viollet A."/>
            <person name="Wang B.B."/>
            <person name="Wang K."/>
            <person name="Wang M."/>
            <person name="Wang X."/>
            <person name="Warfsmann J."/>
            <person name="Weissenbach J."/>
            <person name="White D.D."/>
            <person name="White J.D."/>
            <person name="Wiley G.B."/>
            <person name="Wincker P."/>
            <person name="Xing Y."/>
            <person name="Yang L."/>
            <person name="Yao Z."/>
            <person name="Ying F."/>
            <person name="Zhai J."/>
            <person name="Zhou L."/>
            <person name="Zuber A."/>
            <person name="Denarie J."/>
            <person name="Dixon R.A."/>
            <person name="May G.D."/>
            <person name="Schwartz D.C."/>
            <person name="Rogers J."/>
            <person name="Quetier F."/>
            <person name="Town C.D."/>
            <person name="Roe B.A."/>
        </authorList>
    </citation>
    <scope>NUCLEOTIDE SEQUENCE [LARGE SCALE GENOMIC DNA]</scope>
    <source>
        <strain evidence="16">A17</strain>
        <strain evidence="18 19">cv. Jemalong A17</strain>
    </source>
</reference>
<reference evidence="18" key="5">
    <citation type="submission" date="2015-04" db="UniProtKB">
        <authorList>
            <consortium name="EnsemblPlants"/>
        </authorList>
    </citation>
    <scope>IDENTIFICATION</scope>
    <source>
        <strain evidence="18">cv. Jemalong A17</strain>
    </source>
</reference>
<evidence type="ECO:0000256" key="7">
    <source>
        <dbReference type="ARBA" id="ARBA00023078"/>
    </source>
</evidence>
<dbReference type="InterPro" id="IPR022740">
    <property type="entry name" value="Polyphenol_oxidase_C"/>
</dbReference>
<keyword evidence="5 17" id="KW-0560">Oxidoreductase</keyword>
<dbReference type="InterPro" id="IPR050316">
    <property type="entry name" value="Tyrosinase/Hemocyanin"/>
</dbReference>
<dbReference type="GO" id="GO:0046872">
    <property type="term" value="F:metal ion binding"/>
    <property type="evidence" value="ECO:0007669"/>
    <property type="project" value="UniProtKB-KW"/>
</dbReference>
<comment type="similarity">
    <text evidence="2">Belongs to the tyrosinase family.</text>
</comment>
<feature type="compositionally biased region" description="Low complexity" evidence="12">
    <location>
        <begin position="19"/>
        <end position="30"/>
    </location>
</feature>
<feature type="binding site" evidence="9">
    <location>
        <position position="206"/>
    </location>
    <ligand>
        <name>Cu cation</name>
        <dbReference type="ChEBI" id="CHEBI:23378"/>
        <label>A</label>
    </ligand>
</feature>
<dbReference type="Proteomes" id="UP000265566">
    <property type="component" value="Chromosome 2"/>
</dbReference>
<evidence type="ECO:0000313" key="17">
    <source>
        <dbReference type="EMBL" id="RHN71896.1"/>
    </source>
</evidence>
<comment type="subcellular location">
    <subcellularLocation>
        <location evidence="1">Plastid</location>
        <location evidence="1">Chloroplast thylakoid lumen</location>
    </subcellularLocation>
</comment>
<protein>
    <submittedName>
        <fullName evidence="16">Polyphenoloxidase</fullName>
    </submittedName>
    <submittedName>
        <fullName evidence="17">Putative catechol oxidase</fullName>
        <ecNumber evidence="17">1.10.3.1</ecNumber>
    </submittedName>
    <submittedName>
        <fullName evidence="15">Tyrosinase</fullName>
    </submittedName>
</protein>
<dbReference type="PANTHER" id="PTHR11474">
    <property type="entry name" value="TYROSINASE FAMILY MEMBER"/>
    <property type="match status" value="1"/>
</dbReference>
<dbReference type="EMBL" id="PSQE01000002">
    <property type="protein sequence ID" value="RHN71896.1"/>
    <property type="molecule type" value="Genomic_DNA"/>
</dbReference>
<comment type="cofactor">
    <cofactor evidence="9">
        <name>Cu(2+)</name>
        <dbReference type="ChEBI" id="CHEBI:29036"/>
    </cofactor>
    <text evidence="9">Binds 2 copper ions per subunit.</text>
</comment>
<proteinExistence type="inferred from homology"/>
<keyword evidence="7" id="KW-0793">Thylakoid</keyword>
<evidence type="ECO:0000259" key="13">
    <source>
        <dbReference type="PROSITE" id="PS00497"/>
    </source>
</evidence>
<reference evidence="16 19" key="4">
    <citation type="journal article" date="2014" name="BMC Genomics">
        <title>An improved genome release (version Mt4.0) for the model legume Medicago truncatula.</title>
        <authorList>
            <person name="Tang H."/>
            <person name="Krishnakumar V."/>
            <person name="Bidwell S."/>
            <person name="Rosen B."/>
            <person name="Chan A."/>
            <person name="Zhou S."/>
            <person name="Gentzbittel L."/>
            <person name="Childs K.L."/>
            <person name="Yandell M."/>
            <person name="Gundlach H."/>
            <person name="Mayer K.F."/>
            <person name="Schwartz D.C."/>
            <person name="Town C.D."/>
        </authorList>
    </citation>
    <scope>GENOME REANNOTATION</scope>
    <source>
        <strain evidence="18 19">cv. Jemalong A17</strain>
    </source>
</reference>
<evidence type="ECO:0000256" key="11">
    <source>
        <dbReference type="PIRSR" id="PIRSR000290-3"/>
    </source>
</evidence>
<keyword evidence="19" id="KW-1185">Reference proteome</keyword>
<feature type="cross-link" description="2'-(S-cysteinyl)-histidine (Cys-His)" evidence="11">
    <location>
        <begin position="189"/>
        <end position="206"/>
    </location>
</feature>
<keyword evidence="3 9" id="KW-0479">Metal-binding</keyword>
<dbReference type="OMA" id="QANFENM"/>
<dbReference type="GO" id="GO:0009543">
    <property type="term" value="C:chloroplast thylakoid lumen"/>
    <property type="evidence" value="ECO:0007669"/>
    <property type="project" value="UniProtKB-SubCell"/>
</dbReference>
<evidence type="ECO:0000256" key="10">
    <source>
        <dbReference type="PIRSR" id="PIRSR000290-2"/>
    </source>
</evidence>
<dbReference type="OrthoDB" id="6132182at2759"/>
<feature type="binding site" evidence="9">
    <location>
        <position position="370"/>
    </location>
    <ligand>
        <name>Cu cation</name>
        <dbReference type="ChEBI" id="CHEBI:23378"/>
        <label>B</label>
    </ligand>
</feature>
<dbReference type="Pfam" id="PF00264">
    <property type="entry name" value="Tyrosinase"/>
    <property type="match status" value="1"/>
</dbReference>
<dbReference type="InterPro" id="IPR002227">
    <property type="entry name" value="Tyrosinase_Cu-bd"/>
</dbReference>
<feature type="disulfide bond" evidence="10">
    <location>
        <begin position="107"/>
        <end position="124"/>
    </location>
</feature>
<evidence type="ECO:0000313" key="16">
    <source>
        <dbReference type="EMBL" id="AES63766.1"/>
    </source>
</evidence>
<feature type="binding site" evidence="9">
    <location>
        <position position="185"/>
    </location>
    <ligand>
        <name>Cu cation</name>
        <dbReference type="ChEBI" id="CHEBI:23378"/>
        <label>A</label>
    </ligand>
</feature>
<dbReference type="PIRSF" id="PIRSF000290">
    <property type="entry name" value="PPO_plant"/>
    <property type="match status" value="1"/>
</dbReference>
<dbReference type="EnsemblPlants" id="AES63766">
    <property type="protein sequence ID" value="AES63766"/>
    <property type="gene ID" value="MTR_2g013010"/>
</dbReference>
<keyword evidence="8 10" id="KW-1015">Disulfide bond</keyword>
<dbReference type="GO" id="GO:0046148">
    <property type="term" value="P:pigment biosynthetic process"/>
    <property type="evidence" value="ECO:0007669"/>
    <property type="project" value="InterPro"/>
</dbReference>
<dbReference type="KEGG" id="mtr:11430769"/>
<reference evidence="15" key="1">
    <citation type="submission" date="2005-03" db="EMBL/GenBank/DDBJ databases">
        <authorList>
            <person name="Town C.D."/>
        </authorList>
    </citation>
    <scope>NUCLEOTIDE SEQUENCE</scope>
</reference>
<dbReference type="STRING" id="3880.A2Q4Q3"/>
<feature type="domain" description="Tyrosinase copper-binding" evidence="14">
    <location>
        <begin position="363"/>
        <end position="374"/>
    </location>
</feature>
<evidence type="ECO:0000256" key="4">
    <source>
        <dbReference type="ARBA" id="ARBA00022784"/>
    </source>
</evidence>
<dbReference type="Gene3D" id="1.10.1280.10">
    <property type="entry name" value="Di-copper center containing domain from catechol oxidase"/>
    <property type="match status" value="1"/>
</dbReference>
<gene>
    <name evidence="18" type="primary">11430769</name>
    <name evidence="16" type="ordered locus">MTR_2g013010</name>
    <name evidence="15" type="ORF">MtrDRAFT_AC157507g12v2</name>
    <name evidence="17" type="ORF">MtrunA17_Chr2g0281801</name>
</gene>
<feature type="disulfide bond" evidence="10">
    <location>
        <begin position="123"/>
        <end position="186"/>
    </location>
</feature>
<reference evidence="15" key="2">
    <citation type="submission" date="2007-03" db="EMBL/GenBank/DDBJ databases">
        <authorList>
            <consortium name="The International Medicago Genome Annotation Group"/>
        </authorList>
    </citation>
    <scope>NUCLEOTIDE SEQUENCE</scope>
</reference>
<dbReference type="FunFam" id="1.10.1280.10:FF:000007">
    <property type="entry name" value="Polyphenol oxidase, chloroplastic"/>
    <property type="match status" value="1"/>
</dbReference>
<feature type="binding site" evidence="9">
    <location>
        <position position="340"/>
    </location>
    <ligand>
        <name>Cu cation</name>
        <dbReference type="ChEBI" id="CHEBI:23378"/>
        <label>B</label>
    </ligand>
</feature>
<evidence type="ECO:0000256" key="8">
    <source>
        <dbReference type="ARBA" id="ARBA00023157"/>
    </source>
</evidence>
<organism evidence="15">
    <name type="scientific">Medicago truncatula</name>
    <name type="common">Barrel medic</name>
    <name type="synonym">Medicago tribuloides</name>
    <dbReference type="NCBI Taxonomy" id="3880"/>
    <lineage>
        <taxon>Eukaryota</taxon>
        <taxon>Viridiplantae</taxon>
        <taxon>Streptophyta</taxon>
        <taxon>Embryophyta</taxon>
        <taxon>Tracheophyta</taxon>
        <taxon>Spermatophyta</taxon>
        <taxon>Magnoliopsida</taxon>
        <taxon>eudicotyledons</taxon>
        <taxon>Gunneridae</taxon>
        <taxon>Pentapetalae</taxon>
        <taxon>rosids</taxon>
        <taxon>fabids</taxon>
        <taxon>Fabales</taxon>
        <taxon>Fabaceae</taxon>
        <taxon>Papilionoideae</taxon>
        <taxon>50 kb inversion clade</taxon>
        <taxon>NPAAA clade</taxon>
        <taxon>Hologalegina</taxon>
        <taxon>IRL clade</taxon>
        <taxon>Trifolieae</taxon>
        <taxon>Medicago</taxon>
    </lineage>
</organism>
<dbReference type="Gramene" id="rna7544">
    <property type="protein sequence ID" value="RHN71896.1"/>
    <property type="gene ID" value="gene7544"/>
</dbReference>
<evidence type="ECO:0000313" key="19">
    <source>
        <dbReference type="Proteomes" id="UP000002051"/>
    </source>
</evidence>
<keyword evidence="4" id="KW-0883">Thioether bond</keyword>
<dbReference type="EMBL" id="CM001218">
    <property type="protein sequence ID" value="AES63766.1"/>
    <property type="molecule type" value="Genomic_DNA"/>
</dbReference>
<evidence type="ECO:0000313" key="18">
    <source>
        <dbReference type="EnsemblPlants" id="AES63766"/>
    </source>
</evidence>
<dbReference type="PaxDb" id="3880-AES63766"/>
<evidence type="ECO:0000256" key="9">
    <source>
        <dbReference type="PIRSR" id="PIRSR000290-1"/>
    </source>
</evidence>
<feature type="binding site" evidence="9">
    <location>
        <position position="215"/>
    </location>
    <ligand>
        <name>Cu cation</name>
        <dbReference type="ChEBI" id="CHEBI:23378"/>
        <label>A</label>
    </ligand>
</feature>
<evidence type="ECO:0000256" key="1">
    <source>
        <dbReference type="ARBA" id="ARBA00004456"/>
    </source>
</evidence>
<evidence type="ECO:0000256" key="3">
    <source>
        <dbReference type="ARBA" id="ARBA00022723"/>
    </source>
</evidence>
<evidence type="ECO:0000313" key="15">
    <source>
        <dbReference type="EMBL" id="ABN08603.1"/>
    </source>
</evidence>
<dbReference type="Pfam" id="PF12142">
    <property type="entry name" value="PPO1_DWL"/>
    <property type="match status" value="1"/>
</dbReference>
<feature type="binding site" evidence="9">
    <location>
        <position position="336"/>
    </location>
    <ligand>
        <name>Cu cation</name>
        <dbReference type="ChEBI" id="CHEBI:23378"/>
        <label>B</label>
    </ligand>
</feature>
<dbReference type="eggNOG" id="ENOG502QVBP">
    <property type="taxonomic scope" value="Eukaryota"/>
</dbReference>
<dbReference type="AlphaFoldDB" id="A2Q4Q3"/>
<feature type="domain" description="Tyrosinase copper-binding" evidence="13">
    <location>
        <begin position="206"/>
        <end position="223"/>
    </location>
</feature>
<dbReference type="PROSITE" id="PS00498">
    <property type="entry name" value="TYROSINASE_2"/>
    <property type="match status" value="1"/>
</dbReference>
<feature type="region of interest" description="Disordered" evidence="12">
    <location>
        <begin position="19"/>
        <end position="42"/>
    </location>
</feature>
<name>A2Q4Q3_MEDTR</name>
<keyword evidence="6 9" id="KW-0186">Copper</keyword>
<evidence type="ECO:0000256" key="5">
    <source>
        <dbReference type="ARBA" id="ARBA00023002"/>
    </source>
</evidence>
<accession>A2Q4Q3</accession>
<dbReference type="Proteomes" id="UP000002051">
    <property type="component" value="Chromosome 2"/>
</dbReference>
<reference evidence="17" key="6">
    <citation type="journal article" date="2018" name="Nat. Plants">
        <title>Whole-genome landscape of Medicago truncatula symbiotic genes.</title>
        <authorList>
            <person name="Pecrix Y."/>
            <person name="Gamas P."/>
            <person name="Carrere S."/>
        </authorList>
    </citation>
    <scope>NUCLEOTIDE SEQUENCE</scope>
    <source>
        <tissue evidence="17">Leaves</tissue>
    </source>
</reference>
<evidence type="ECO:0000256" key="12">
    <source>
        <dbReference type="SAM" id="MobiDB-lite"/>
    </source>
</evidence>
<dbReference type="EMBL" id="AC157507">
    <property type="protein sequence ID" value="ABN08603.1"/>
    <property type="molecule type" value="Genomic_DNA"/>
</dbReference>
<dbReference type="HOGENOM" id="CLU_029668_1_0_1"/>
<dbReference type="InterPro" id="IPR022739">
    <property type="entry name" value="Polyphenol_oxidase_cen"/>
</dbReference>
<dbReference type="PROSITE" id="PS00497">
    <property type="entry name" value="TYROSINASE_1"/>
    <property type="match status" value="1"/>
</dbReference>
<dbReference type="GO" id="GO:0004097">
    <property type="term" value="F:catechol oxidase activity"/>
    <property type="evidence" value="ECO:0007669"/>
    <property type="project" value="UniProtKB-EC"/>
</dbReference>
<evidence type="ECO:0000256" key="2">
    <source>
        <dbReference type="ARBA" id="ARBA00009928"/>
    </source>
</evidence>
<dbReference type="PANTHER" id="PTHR11474:SF76">
    <property type="entry name" value="SHKT DOMAIN-CONTAINING PROTEIN"/>
    <property type="match status" value="1"/>
</dbReference>
<sequence length="607" mass="68629">MAASISPLAFIHSINVSSNSKISPSSYPFSQKQQKYSRHRKLSRRQVITLSGNNSNQNNPKEEQEPQNIVVGNRRNVLIGLGGLCGTFTTNPFALASPISPPDLSTCGPPDLPLGATPNNINCCPPNSTKIINYKIPSSNQPLRVRQAAHLVNDEYLQKYKKAIELMKALPSNDPRSFIQQANIHCAYCDGAYSQVGFPNLDLQVHNSWLFFPFHRWYLYFYERILGSLINDPTFALPFWNYDAPNGMQFPSIYTDRTSPLYDELRNANHQPPTLIDLNYDGDDENDENERISTNLTIMYRQLVSNGKTSTLFLGSSYRAGDQPDPGAGSIENVPHGPVHRWSGDNTQPNFENMGTFYAAARDPIFFSHHSNIDRFWSVWKTLGGKRKDFKDKDWLESEFLFYDENKNLVKVKVKDSLDTKKLGYVYQDVDTPWLNAKPKPCRKKIQKNVEVAQGIFFGIGEAHASEINSRSYVTCPLVLDNVVSTIVKRPKKSRSKKEKEEKEEVLVIEGIEFDKSLGVKFDVFINDEDDKVIKPVNTEFAGSFVNVPHSSHDHKKKKTNSCLRVGLTDLLEDLGAEDDDSVVVTLVPRYGKGIVKIRNIKIELED</sequence>
<dbReference type="SUPFAM" id="SSF48056">
    <property type="entry name" value="Di-copper centre-containing domain"/>
    <property type="match status" value="1"/>
</dbReference>
<dbReference type="EC" id="1.10.3.1" evidence="17"/>
<evidence type="ECO:0000256" key="6">
    <source>
        <dbReference type="ARBA" id="ARBA00023008"/>
    </source>
</evidence>